<name>A0A4Q9Y0B7_9LACO</name>
<dbReference type="PANTHER" id="PTHR35333:SF3">
    <property type="entry name" value="BETA-LACTAMASE-TYPE TRANSPEPTIDASE FOLD CONTAINING PROTEIN"/>
    <property type="match status" value="1"/>
</dbReference>
<organism evidence="4 5">
    <name type="scientific">Lactiplantibacillus paraplantarum</name>
    <dbReference type="NCBI Taxonomy" id="60520"/>
    <lineage>
        <taxon>Bacteria</taxon>
        <taxon>Bacillati</taxon>
        <taxon>Bacillota</taxon>
        <taxon>Bacilli</taxon>
        <taxon>Lactobacillales</taxon>
        <taxon>Lactobacillaceae</taxon>
        <taxon>Lactiplantibacillus</taxon>
    </lineage>
</organism>
<dbReference type="SUPFAM" id="SSF56601">
    <property type="entry name" value="beta-lactamase/transpeptidase-like"/>
    <property type="match status" value="1"/>
</dbReference>
<keyword evidence="1" id="KW-1133">Transmembrane helix</keyword>
<evidence type="ECO:0000259" key="2">
    <source>
        <dbReference type="Pfam" id="PF13240"/>
    </source>
</evidence>
<evidence type="ECO:0000313" key="4">
    <source>
        <dbReference type="EMBL" id="TBX41182.1"/>
    </source>
</evidence>
<dbReference type="InterPro" id="IPR012338">
    <property type="entry name" value="Beta-lactam/transpept-like"/>
</dbReference>
<feature type="domain" description="Zinc-ribbon" evidence="2">
    <location>
        <begin position="3"/>
        <end position="24"/>
    </location>
</feature>
<dbReference type="InterPro" id="IPR045155">
    <property type="entry name" value="Beta-lactam_cat"/>
</dbReference>
<protein>
    <submittedName>
        <fullName evidence="4">Zinc-ribbon domain-containing protein</fullName>
    </submittedName>
</protein>
<feature type="domain" description="Beta-lactamase class A catalytic" evidence="3">
    <location>
        <begin position="136"/>
        <end position="347"/>
    </location>
</feature>
<dbReference type="Pfam" id="PF13354">
    <property type="entry name" value="Beta-lactamase2"/>
    <property type="match status" value="1"/>
</dbReference>
<reference evidence="4 5" key="1">
    <citation type="submission" date="2019-01" db="EMBL/GenBank/DDBJ databases">
        <title>Draft genome sequence of Lactobacillus paraplantarum OSY-TC318, a Producer of the novel lantibiotic Paraplantaracin TC318.</title>
        <authorList>
            <person name="Hussein W.E."/>
            <person name="Huang E."/>
            <person name="Yousef A.E."/>
        </authorList>
    </citation>
    <scope>NUCLEOTIDE SEQUENCE [LARGE SCALE GENOMIC DNA]</scope>
    <source>
        <strain evidence="4 5">OSY-TC318</strain>
    </source>
</reference>
<dbReference type="Pfam" id="PF13240">
    <property type="entry name" value="Zn_Ribbon_1"/>
    <property type="match status" value="1"/>
</dbReference>
<dbReference type="GO" id="GO:0046677">
    <property type="term" value="P:response to antibiotic"/>
    <property type="evidence" value="ECO:0007669"/>
    <property type="project" value="InterPro"/>
</dbReference>
<dbReference type="GO" id="GO:0008800">
    <property type="term" value="F:beta-lactamase activity"/>
    <property type="evidence" value="ECO:0007669"/>
    <property type="project" value="InterPro"/>
</dbReference>
<dbReference type="InterPro" id="IPR026870">
    <property type="entry name" value="Zinc_ribbon_dom"/>
</dbReference>
<evidence type="ECO:0000259" key="3">
    <source>
        <dbReference type="Pfam" id="PF13354"/>
    </source>
</evidence>
<dbReference type="AlphaFoldDB" id="A0A4Q9Y0B7"/>
<sequence length="373" mass="40674">MSCQNCGYQNAPNAQFCLECGQRLDVLTKRAAIQPSRVQRRQSQSRLAIFSTRFNQQWLLSGLVALLLLIGGGYIIGQLFWSSMAPTTAKSAASGITSTAQPAATGKPLATFPTKTVSELVEQTMQDVAGRTSIAVMPLTGSQTVIVNNGAQRAGSLITLFILVTAYDQVHQNNWQMQDRYTLRAEDKVGGTGTLHTLPAGSQLTYAEIAKRMITDSDNTAANIMLDRVGGVSAINSEVAQLDLKDTTMARRLMDTAALKAGRDNYTSVRDVATILQRLANYRLISKRVDQAMLTILKANTDHSKLVKNLPTRATIYNKTGDYQAYGVQNDAAIVKNRQGTFIMTVMAADGEREAQTTALNDLGQKLYRVILE</sequence>
<dbReference type="GO" id="GO:0030655">
    <property type="term" value="P:beta-lactam antibiotic catabolic process"/>
    <property type="evidence" value="ECO:0007669"/>
    <property type="project" value="InterPro"/>
</dbReference>
<dbReference type="Gene3D" id="3.40.710.10">
    <property type="entry name" value="DD-peptidase/beta-lactamase superfamily"/>
    <property type="match status" value="1"/>
</dbReference>
<evidence type="ECO:0000256" key="1">
    <source>
        <dbReference type="SAM" id="Phobius"/>
    </source>
</evidence>
<keyword evidence="1" id="KW-0472">Membrane</keyword>
<proteinExistence type="predicted"/>
<dbReference type="EMBL" id="SEHH01000067">
    <property type="protein sequence ID" value="TBX41182.1"/>
    <property type="molecule type" value="Genomic_DNA"/>
</dbReference>
<dbReference type="PANTHER" id="PTHR35333">
    <property type="entry name" value="BETA-LACTAMASE"/>
    <property type="match status" value="1"/>
</dbReference>
<comment type="caution">
    <text evidence="4">The sequence shown here is derived from an EMBL/GenBank/DDBJ whole genome shotgun (WGS) entry which is preliminary data.</text>
</comment>
<accession>A0A4Q9Y0B7</accession>
<keyword evidence="1" id="KW-0812">Transmembrane</keyword>
<feature type="transmembrane region" description="Helical" evidence="1">
    <location>
        <begin position="58"/>
        <end position="81"/>
    </location>
</feature>
<dbReference type="Proteomes" id="UP000292648">
    <property type="component" value="Unassembled WGS sequence"/>
</dbReference>
<dbReference type="InterPro" id="IPR000871">
    <property type="entry name" value="Beta-lactam_class-A"/>
</dbReference>
<evidence type="ECO:0000313" key="5">
    <source>
        <dbReference type="Proteomes" id="UP000292648"/>
    </source>
</evidence>
<gene>
    <name evidence="4" type="ORF">EUZ87_09910</name>
</gene>